<dbReference type="STRING" id="670482.SAMN04488542_102144"/>
<dbReference type="SUPFAM" id="SSF46689">
    <property type="entry name" value="Homeodomain-like"/>
    <property type="match status" value="1"/>
</dbReference>
<dbReference type="Gene3D" id="1.10.10.60">
    <property type="entry name" value="Homeodomain-like"/>
    <property type="match status" value="1"/>
</dbReference>
<keyword evidence="2 4" id="KW-0238">DNA-binding</keyword>
<keyword evidence="7" id="KW-1185">Reference proteome</keyword>
<dbReference type="PANTHER" id="PTHR47506">
    <property type="entry name" value="TRANSCRIPTIONAL REGULATORY PROTEIN"/>
    <property type="match status" value="1"/>
</dbReference>
<evidence type="ECO:0000313" key="6">
    <source>
        <dbReference type="EMBL" id="SDE79255.1"/>
    </source>
</evidence>
<evidence type="ECO:0000256" key="2">
    <source>
        <dbReference type="ARBA" id="ARBA00023125"/>
    </source>
</evidence>
<evidence type="ECO:0000259" key="5">
    <source>
        <dbReference type="PROSITE" id="PS50977"/>
    </source>
</evidence>
<keyword evidence="1" id="KW-0805">Transcription regulation</keyword>
<name>A0A1G7FU52_9BACL</name>
<keyword evidence="3" id="KW-0804">Transcription</keyword>
<dbReference type="AlphaFoldDB" id="A0A1G7FU52"/>
<evidence type="ECO:0000256" key="4">
    <source>
        <dbReference type="PROSITE-ProRule" id="PRU00335"/>
    </source>
</evidence>
<dbReference type="PRINTS" id="PR00455">
    <property type="entry name" value="HTHTETR"/>
</dbReference>
<dbReference type="InterPro" id="IPR009057">
    <property type="entry name" value="Homeodomain-like_sf"/>
</dbReference>
<protein>
    <submittedName>
        <fullName evidence="6">DNA-binding transcriptional regulator, AcrR family</fullName>
    </submittedName>
</protein>
<gene>
    <name evidence="6" type="ORF">SAMN04488542_102144</name>
</gene>
<sequence>MSKGEETKQKILQNALVLFSKQGYAQTSIRDIALKVKIKAPSIYAYFSSKEELFESVADDVMSDYLNFVRQKATDIIGLSKVDKLYTFTEQIIEYLYEKDLAYFVIRYSVDPPDQFKDAILQRFNEVDEEIKKLIRDIIKPELDKYINEDTIISSFFCILDGILLSIGNSSREECEIRLKATWEVFSRGINKKH</sequence>
<reference evidence="6 7" key="1">
    <citation type="submission" date="2016-10" db="EMBL/GenBank/DDBJ databases">
        <authorList>
            <person name="de Groot N.N."/>
        </authorList>
    </citation>
    <scope>NUCLEOTIDE SEQUENCE [LARGE SCALE GENOMIC DNA]</scope>
    <source>
        <strain evidence="6 7">DSM 28129</strain>
    </source>
</reference>
<evidence type="ECO:0000313" key="7">
    <source>
        <dbReference type="Proteomes" id="UP000198972"/>
    </source>
</evidence>
<dbReference type="EMBL" id="FNBG01000002">
    <property type="protein sequence ID" value="SDE79255.1"/>
    <property type="molecule type" value="Genomic_DNA"/>
</dbReference>
<feature type="domain" description="HTH tetR-type" evidence="5">
    <location>
        <begin position="5"/>
        <end position="65"/>
    </location>
</feature>
<proteinExistence type="predicted"/>
<dbReference type="Proteomes" id="UP000198972">
    <property type="component" value="Unassembled WGS sequence"/>
</dbReference>
<feature type="DNA-binding region" description="H-T-H motif" evidence="4">
    <location>
        <begin position="28"/>
        <end position="47"/>
    </location>
</feature>
<dbReference type="GO" id="GO:0003677">
    <property type="term" value="F:DNA binding"/>
    <property type="evidence" value="ECO:0007669"/>
    <property type="project" value="UniProtKB-UniRule"/>
</dbReference>
<organism evidence="6 7">
    <name type="scientific">Fontibacillus panacisegetis</name>
    <dbReference type="NCBI Taxonomy" id="670482"/>
    <lineage>
        <taxon>Bacteria</taxon>
        <taxon>Bacillati</taxon>
        <taxon>Bacillota</taxon>
        <taxon>Bacilli</taxon>
        <taxon>Bacillales</taxon>
        <taxon>Paenibacillaceae</taxon>
        <taxon>Fontibacillus</taxon>
    </lineage>
</organism>
<evidence type="ECO:0000256" key="1">
    <source>
        <dbReference type="ARBA" id="ARBA00023015"/>
    </source>
</evidence>
<dbReference type="OrthoDB" id="509229at2"/>
<dbReference type="Gene3D" id="1.10.357.10">
    <property type="entry name" value="Tetracycline Repressor, domain 2"/>
    <property type="match status" value="1"/>
</dbReference>
<dbReference type="Pfam" id="PF00440">
    <property type="entry name" value="TetR_N"/>
    <property type="match status" value="1"/>
</dbReference>
<dbReference type="PROSITE" id="PS50977">
    <property type="entry name" value="HTH_TETR_2"/>
    <property type="match status" value="1"/>
</dbReference>
<dbReference type="RefSeq" id="WP_091226677.1">
    <property type="nucleotide sequence ID" value="NZ_FNBG01000002.1"/>
</dbReference>
<dbReference type="PANTHER" id="PTHR47506:SF6">
    <property type="entry name" value="HTH-TYPE TRANSCRIPTIONAL REPRESSOR NEMR"/>
    <property type="match status" value="1"/>
</dbReference>
<evidence type="ECO:0000256" key="3">
    <source>
        <dbReference type="ARBA" id="ARBA00023163"/>
    </source>
</evidence>
<dbReference type="InterPro" id="IPR001647">
    <property type="entry name" value="HTH_TetR"/>
</dbReference>
<accession>A0A1G7FU52</accession>